<dbReference type="InterPro" id="IPR036890">
    <property type="entry name" value="HATPase_C_sf"/>
</dbReference>
<gene>
    <name evidence="19" type="ORF">ACFQGD_14585</name>
</gene>
<dbReference type="InterPro" id="IPR017205">
    <property type="entry name" value="Sig_transdc_His_kinase_ChrS"/>
</dbReference>
<keyword evidence="11" id="KW-0408">Iron</keyword>
<evidence type="ECO:0000256" key="7">
    <source>
        <dbReference type="ARBA" id="ARBA00022490"/>
    </source>
</evidence>
<evidence type="ECO:0000256" key="5">
    <source>
        <dbReference type="ARBA" id="ARBA00017322"/>
    </source>
</evidence>
<comment type="function">
    <text evidence="14">Member of the two-component regulatory system NreB/NreC involved in the control of dissimilatory nitrate/nitrite reduction in response to oxygen. NreB functions as a direct oxygen sensor histidine kinase which is autophosphorylated, in the absence of oxygen, probably at the conserved histidine residue, and transfers its phosphate group probably to a conserved aspartate residue of NreC. NreB/NreC activates the expression of the nitrate (narGHJI) and nitrite (nir) reductase operons, as well as the putative nitrate transporter gene narT.</text>
</comment>
<keyword evidence="17" id="KW-0472">Membrane</keyword>
<evidence type="ECO:0000256" key="12">
    <source>
        <dbReference type="ARBA" id="ARBA00023012"/>
    </source>
</evidence>
<feature type="domain" description="Histidine kinase" evidence="18">
    <location>
        <begin position="303"/>
        <end position="387"/>
    </location>
</feature>
<keyword evidence="20" id="KW-1185">Reference proteome</keyword>
<keyword evidence="8" id="KW-0808">Transferase</keyword>
<dbReference type="InterPro" id="IPR050482">
    <property type="entry name" value="Sensor_HK_TwoCompSys"/>
</dbReference>
<keyword evidence="7" id="KW-0963">Cytoplasm</keyword>
<evidence type="ECO:0000256" key="10">
    <source>
        <dbReference type="ARBA" id="ARBA00022777"/>
    </source>
</evidence>
<organism evidence="19 20">
    <name type="scientific">Haloechinothrix salitolerans</name>
    <dbReference type="NCBI Taxonomy" id="926830"/>
    <lineage>
        <taxon>Bacteria</taxon>
        <taxon>Bacillati</taxon>
        <taxon>Actinomycetota</taxon>
        <taxon>Actinomycetes</taxon>
        <taxon>Pseudonocardiales</taxon>
        <taxon>Pseudonocardiaceae</taxon>
        <taxon>Haloechinothrix</taxon>
    </lineage>
</organism>
<feature type="transmembrane region" description="Helical" evidence="17">
    <location>
        <begin position="110"/>
        <end position="128"/>
    </location>
</feature>
<evidence type="ECO:0000256" key="15">
    <source>
        <dbReference type="ARBA" id="ARBA00030800"/>
    </source>
</evidence>
<dbReference type="GO" id="GO:0016301">
    <property type="term" value="F:kinase activity"/>
    <property type="evidence" value="ECO:0007669"/>
    <property type="project" value="UniProtKB-KW"/>
</dbReference>
<evidence type="ECO:0000256" key="14">
    <source>
        <dbReference type="ARBA" id="ARBA00024827"/>
    </source>
</evidence>
<evidence type="ECO:0000256" key="16">
    <source>
        <dbReference type="SAM" id="Coils"/>
    </source>
</evidence>
<feature type="transmembrane region" description="Helical" evidence="17">
    <location>
        <begin position="72"/>
        <end position="98"/>
    </location>
</feature>
<evidence type="ECO:0000256" key="13">
    <source>
        <dbReference type="ARBA" id="ARBA00023014"/>
    </source>
</evidence>
<accession>A0ABW2C1J6</accession>
<evidence type="ECO:0000313" key="19">
    <source>
        <dbReference type="EMBL" id="MFC6868368.1"/>
    </source>
</evidence>
<dbReference type="InterPro" id="IPR003594">
    <property type="entry name" value="HATPase_dom"/>
</dbReference>
<evidence type="ECO:0000256" key="11">
    <source>
        <dbReference type="ARBA" id="ARBA00023004"/>
    </source>
</evidence>
<dbReference type="Proteomes" id="UP001596337">
    <property type="component" value="Unassembled WGS sequence"/>
</dbReference>
<evidence type="ECO:0000256" key="2">
    <source>
        <dbReference type="ARBA" id="ARBA00001966"/>
    </source>
</evidence>
<dbReference type="PROSITE" id="PS50109">
    <property type="entry name" value="HIS_KIN"/>
    <property type="match status" value="1"/>
</dbReference>
<comment type="catalytic activity">
    <reaction evidence="1">
        <text>ATP + protein L-histidine = ADP + protein N-phospho-L-histidine.</text>
        <dbReference type="EC" id="2.7.13.3"/>
    </reaction>
</comment>
<comment type="cofactor">
    <cofactor evidence="2">
        <name>[4Fe-4S] cluster</name>
        <dbReference type="ChEBI" id="CHEBI:49883"/>
    </cofactor>
</comment>
<dbReference type="CDD" id="cd16917">
    <property type="entry name" value="HATPase_UhpB-NarQ-NarX-like"/>
    <property type="match status" value="1"/>
</dbReference>
<sequence length="387" mass="40622">MYPRSFSPVLRMLRLCLHLLMAVLLVLVAVRALLGGPGSATAAGVVTASVTMAVVYGAGPLLPRVRESRGAAATWLGALGAVWLALLMLTPDGVWLAFPLFFLHLHLLPARWGLPAVVLTTAAAIGAAPFHGQAFGPGTVIGPMLGAAVAVATVLGYQALHRENERRRELIEELITTRAELADAERTAGTLAERERIAREIHDTVAQGLSSIQLLLRAAERAVPPDSSALPHIQQARTAAQDNLTEVRHVVRALTPPDLADNSLPAALERLCTSVPDAPDAPTTHFSLSGTPVTLPMDYEVALLRIAQSAIGNTVRHAHAHHAELTLSYMDTAVALDVVDNGNGFDPTTIPAHSDDGGLGLAAMRARAESLGGTVVVESSPGRGTAL</sequence>
<dbReference type="EMBL" id="JBHSXX010000001">
    <property type="protein sequence ID" value="MFC6868368.1"/>
    <property type="molecule type" value="Genomic_DNA"/>
</dbReference>
<keyword evidence="17" id="KW-0812">Transmembrane</keyword>
<keyword evidence="13" id="KW-0411">Iron-sulfur</keyword>
<dbReference type="InterPro" id="IPR011712">
    <property type="entry name" value="Sig_transdc_His_kin_sub3_dim/P"/>
</dbReference>
<dbReference type="PANTHER" id="PTHR24421">
    <property type="entry name" value="NITRATE/NITRITE SENSOR PROTEIN NARX-RELATED"/>
    <property type="match status" value="1"/>
</dbReference>
<evidence type="ECO:0000256" key="3">
    <source>
        <dbReference type="ARBA" id="ARBA00004496"/>
    </source>
</evidence>
<keyword evidence="12" id="KW-0902">Two-component regulatory system</keyword>
<evidence type="ECO:0000256" key="17">
    <source>
        <dbReference type="SAM" id="Phobius"/>
    </source>
</evidence>
<dbReference type="InterPro" id="IPR004358">
    <property type="entry name" value="Sig_transdc_His_kin-like_C"/>
</dbReference>
<dbReference type="Gene3D" id="1.20.5.1930">
    <property type="match status" value="1"/>
</dbReference>
<dbReference type="Pfam" id="PF02518">
    <property type="entry name" value="HATPase_c"/>
    <property type="match status" value="1"/>
</dbReference>
<dbReference type="RefSeq" id="WP_345398487.1">
    <property type="nucleotide sequence ID" value="NZ_BAABLA010000028.1"/>
</dbReference>
<feature type="coiled-coil region" evidence="16">
    <location>
        <begin position="160"/>
        <end position="187"/>
    </location>
</feature>
<dbReference type="PIRSF" id="PIRSF037434">
    <property type="entry name" value="STHK_ChrS"/>
    <property type="match status" value="1"/>
</dbReference>
<dbReference type="Gene3D" id="3.30.565.10">
    <property type="entry name" value="Histidine kinase-like ATPase, C-terminal domain"/>
    <property type="match status" value="1"/>
</dbReference>
<keyword evidence="17" id="KW-1133">Transmembrane helix</keyword>
<keyword evidence="6" id="KW-0004">4Fe-4S</keyword>
<dbReference type="PRINTS" id="PR00344">
    <property type="entry name" value="BCTRLSENSOR"/>
</dbReference>
<dbReference type="SUPFAM" id="SSF55874">
    <property type="entry name" value="ATPase domain of HSP90 chaperone/DNA topoisomerase II/histidine kinase"/>
    <property type="match status" value="1"/>
</dbReference>
<feature type="transmembrane region" description="Helical" evidence="17">
    <location>
        <begin position="140"/>
        <end position="160"/>
    </location>
</feature>
<dbReference type="Pfam" id="PF07730">
    <property type="entry name" value="HisKA_3"/>
    <property type="match status" value="1"/>
</dbReference>
<comment type="caution">
    <text evidence="19">The sequence shown here is derived from an EMBL/GenBank/DDBJ whole genome shotgun (WGS) entry which is preliminary data.</text>
</comment>
<evidence type="ECO:0000256" key="6">
    <source>
        <dbReference type="ARBA" id="ARBA00022485"/>
    </source>
</evidence>
<evidence type="ECO:0000256" key="9">
    <source>
        <dbReference type="ARBA" id="ARBA00022723"/>
    </source>
</evidence>
<dbReference type="EC" id="2.7.13.3" evidence="4"/>
<reference evidence="20" key="1">
    <citation type="journal article" date="2019" name="Int. J. Syst. Evol. Microbiol.">
        <title>The Global Catalogue of Microorganisms (GCM) 10K type strain sequencing project: providing services to taxonomists for standard genome sequencing and annotation.</title>
        <authorList>
            <consortium name="The Broad Institute Genomics Platform"/>
            <consortium name="The Broad Institute Genome Sequencing Center for Infectious Disease"/>
            <person name="Wu L."/>
            <person name="Ma J."/>
        </authorList>
    </citation>
    <scope>NUCLEOTIDE SEQUENCE [LARGE SCALE GENOMIC DNA]</scope>
    <source>
        <strain evidence="20">KCTC 32255</strain>
    </source>
</reference>
<evidence type="ECO:0000256" key="1">
    <source>
        <dbReference type="ARBA" id="ARBA00000085"/>
    </source>
</evidence>
<name>A0ABW2C1J6_9PSEU</name>
<evidence type="ECO:0000259" key="18">
    <source>
        <dbReference type="PROSITE" id="PS50109"/>
    </source>
</evidence>
<evidence type="ECO:0000256" key="8">
    <source>
        <dbReference type="ARBA" id="ARBA00022679"/>
    </source>
</evidence>
<keyword evidence="10 19" id="KW-0418">Kinase</keyword>
<protein>
    <recommendedName>
        <fullName evidence="5">Oxygen sensor histidine kinase NreB</fullName>
        <ecNumber evidence="4">2.7.13.3</ecNumber>
    </recommendedName>
    <alternativeName>
        <fullName evidence="15">Nitrogen regulation protein B</fullName>
    </alternativeName>
</protein>
<keyword evidence="16" id="KW-0175">Coiled coil</keyword>
<evidence type="ECO:0000313" key="20">
    <source>
        <dbReference type="Proteomes" id="UP001596337"/>
    </source>
</evidence>
<dbReference type="PANTHER" id="PTHR24421:SF62">
    <property type="entry name" value="SENSORY TRANSDUCTION HISTIDINE KINASE"/>
    <property type="match status" value="1"/>
</dbReference>
<dbReference type="InterPro" id="IPR005467">
    <property type="entry name" value="His_kinase_dom"/>
</dbReference>
<evidence type="ECO:0000256" key="4">
    <source>
        <dbReference type="ARBA" id="ARBA00012438"/>
    </source>
</evidence>
<proteinExistence type="predicted"/>
<comment type="subcellular location">
    <subcellularLocation>
        <location evidence="3">Cytoplasm</location>
    </subcellularLocation>
</comment>
<keyword evidence="9" id="KW-0479">Metal-binding</keyword>